<dbReference type="PANTHER" id="PTHR43090">
    <property type="entry name" value="1-(5-PHOSPHORIBOSYL)-5-[(5-PHOSPHORIBOSYLAMINO)METHYLIDENEAMINO] IMIDAZOLE-4-CARBOXAMIDE ISOMERASE"/>
    <property type="match status" value="1"/>
</dbReference>
<dbReference type="SUPFAM" id="SSF51366">
    <property type="entry name" value="Ribulose-phoshate binding barrel"/>
    <property type="match status" value="1"/>
</dbReference>
<dbReference type="InterPro" id="IPR013785">
    <property type="entry name" value="Aldolase_TIM"/>
</dbReference>
<dbReference type="GO" id="GO:0003949">
    <property type="term" value="F:1-(5-phosphoribosyl)-5-[(5-phosphoribosylamino)methylideneamino]imidazole-4-carboxamide isomerase activity"/>
    <property type="evidence" value="ECO:0007669"/>
    <property type="project" value="InterPro"/>
</dbReference>
<dbReference type="PANTHER" id="PTHR43090:SF2">
    <property type="entry name" value="1-(5-PHOSPHORIBOSYL)-5-[(5-PHOSPHORIBOSYLAMINO)METHYLIDENEAMINO] IMIDAZOLE-4-CARBOXAMIDE ISOMERASE"/>
    <property type="match status" value="1"/>
</dbReference>
<dbReference type="AlphaFoldDB" id="A0A2R6S4X3"/>
<sequence>MPGRRTLFRPCIDLHDGKVKQIVGGTLSDDTDALKTNFVANHPPRYYAELYRDNNLEGGHVIMLGKGNTDAAREALAAWPGTLLAISWVLGCLNSFALTSKFVGRLQVGGGITDENCAEWIAAGASKVIVTSHLFPDAKFSLEKLARISDIVGKDKLVVDVSEFLVHAADVEGLCKGIDEQLVRNLGTWVTIPTTYAGGAKCK</sequence>
<dbReference type="Gene3D" id="3.20.20.70">
    <property type="entry name" value="Aldolase class I"/>
    <property type="match status" value="2"/>
</dbReference>
<dbReference type="InterPro" id="IPR044524">
    <property type="entry name" value="Isoase_HisA-like"/>
</dbReference>
<dbReference type="GO" id="GO:0000105">
    <property type="term" value="P:L-histidine biosynthetic process"/>
    <property type="evidence" value="ECO:0007669"/>
    <property type="project" value="InterPro"/>
</dbReference>
<dbReference type="EMBL" id="MLYV02000057">
    <property type="protein sequence ID" value="PSS37344.1"/>
    <property type="molecule type" value="Genomic_DNA"/>
</dbReference>
<keyword evidence="3" id="KW-1185">Reference proteome</keyword>
<dbReference type="STRING" id="98765.A0A2R6S4X3"/>
<evidence type="ECO:0000256" key="1">
    <source>
        <dbReference type="ARBA" id="ARBA00009667"/>
    </source>
</evidence>
<reference evidence="2 3" key="1">
    <citation type="submission" date="2018-02" db="EMBL/GenBank/DDBJ databases">
        <title>Genome sequence of the basidiomycete white-rot fungus Phlebia centrifuga.</title>
        <authorList>
            <person name="Granchi Z."/>
            <person name="Peng M."/>
            <person name="de Vries R.P."/>
            <person name="Hilden K."/>
            <person name="Makela M.R."/>
            <person name="Grigoriev I."/>
            <person name="Riley R."/>
        </authorList>
    </citation>
    <scope>NUCLEOTIDE SEQUENCE [LARGE SCALE GENOMIC DNA]</scope>
    <source>
        <strain evidence="2 3">FBCC195</strain>
    </source>
</reference>
<dbReference type="Proteomes" id="UP000186601">
    <property type="component" value="Unassembled WGS sequence"/>
</dbReference>
<dbReference type="GO" id="GO:0005737">
    <property type="term" value="C:cytoplasm"/>
    <property type="evidence" value="ECO:0007669"/>
    <property type="project" value="TreeGrafter"/>
</dbReference>
<comment type="caution">
    <text evidence="2">The sequence shown here is derived from an EMBL/GenBank/DDBJ whole genome shotgun (WGS) entry which is preliminary data.</text>
</comment>
<accession>A0A2R6S4X3</accession>
<protein>
    <submittedName>
        <fullName evidence="2">Uncharacterized protein</fullName>
    </submittedName>
</protein>
<evidence type="ECO:0000313" key="3">
    <source>
        <dbReference type="Proteomes" id="UP000186601"/>
    </source>
</evidence>
<proteinExistence type="inferred from homology"/>
<organism evidence="2 3">
    <name type="scientific">Hermanssonia centrifuga</name>
    <dbReference type="NCBI Taxonomy" id="98765"/>
    <lineage>
        <taxon>Eukaryota</taxon>
        <taxon>Fungi</taxon>
        <taxon>Dikarya</taxon>
        <taxon>Basidiomycota</taxon>
        <taxon>Agaricomycotina</taxon>
        <taxon>Agaricomycetes</taxon>
        <taxon>Polyporales</taxon>
        <taxon>Meruliaceae</taxon>
        <taxon>Hermanssonia</taxon>
    </lineage>
</organism>
<dbReference type="OrthoDB" id="446074at2759"/>
<gene>
    <name evidence="2" type="ORF">PHLCEN_2v821</name>
</gene>
<dbReference type="InterPro" id="IPR011060">
    <property type="entry name" value="RibuloseP-bd_barrel"/>
</dbReference>
<evidence type="ECO:0000313" key="2">
    <source>
        <dbReference type="EMBL" id="PSS37344.1"/>
    </source>
</evidence>
<name>A0A2R6S4X3_9APHY</name>
<dbReference type="GO" id="GO:0000162">
    <property type="term" value="P:L-tryptophan biosynthetic process"/>
    <property type="evidence" value="ECO:0007669"/>
    <property type="project" value="TreeGrafter"/>
</dbReference>
<comment type="similarity">
    <text evidence="1">Belongs to the HisA/HisF family.</text>
</comment>